<dbReference type="Pfam" id="PF00535">
    <property type="entry name" value="Glycos_transf_2"/>
    <property type="match status" value="1"/>
</dbReference>
<keyword evidence="4" id="KW-0808">Transferase</keyword>
<evidence type="ECO:0000313" key="5">
    <source>
        <dbReference type="Proteomes" id="UP000184501"/>
    </source>
</evidence>
<dbReference type="InterPro" id="IPR001173">
    <property type="entry name" value="Glyco_trans_2-like"/>
</dbReference>
<dbReference type="SUPFAM" id="SSF53448">
    <property type="entry name" value="Nucleotide-diphospho-sugar transferases"/>
    <property type="match status" value="1"/>
</dbReference>
<dbReference type="PANTHER" id="PTHR22916:SF3">
    <property type="entry name" value="UDP-GLCNAC:BETAGAL BETA-1,3-N-ACETYLGLUCOSAMINYLTRANSFERASE-LIKE PROTEIN 1"/>
    <property type="match status" value="1"/>
</dbReference>
<dbReference type="Proteomes" id="UP000184501">
    <property type="component" value="Unassembled WGS sequence"/>
</dbReference>
<keyword evidence="4" id="KW-0489">Methyltransferase</keyword>
<protein>
    <submittedName>
        <fullName evidence="4">Methyltransferase domain-containing protein</fullName>
    </submittedName>
</protein>
<evidence type="ECO:0000259" key="2">
    <source>
        <dbReference type="Pfam" id="PF00535"/>
    </source>
</evidence>
<dbReference type="PANTHER" id="PTHR22916">
    <property type="entry name" value="GLYCOSYLTRANSFERASE"/>
    <property type="match status" value="1"/>
</dbReference>
<accession>A0A1M4V9J3</accession>
<dbReference type="Gene3D" id="3.40.50.150">
    <property type="entry name" value="Vaccinia Virus protein VP39"/>
    <property type="match status" value="1"/>
</dbReference>
<dbReference type="AlphaFoldDB" id="A0A1M4V9J3"/>
<dbReference type="OrthoDB" id="9815339at2"/>
<keyword evidence="1" id="KW-0175">Coiled coil</keyword>
<name>A0A1M4V9J3_STRHI</name>
<organism evidence="4 5">
    <name type="scientific">Streptoalloteichus hindustanus</name>
    <dbReference type="NCBI Taxonomy" id="2017"/>
    <lineage>
        <taxon>Bacteria</taxon>
        <taxon>Bacillati</taxon>
        <taxon>Actinomycetota</taxon>
        <taxon>Actinomycetes</taxon>
        <taxon>Pseudonocardiales</taxon>
        <taxon>Pseudonocardiaceae</taxon>
        <taxon>Streptoalloteichus</taxon>
    </lineage>
</organism>
<dbReference type="GO" id="GO:0008168">
    <property type="term" value="F:methyltransferase activity"/>
    <property type="evidence" value="ECO:0007669"/>
    <property type="project" value="UniProtKB-KW"/>
</dbReference>
<feature type="domain" description="Methyltransferase type 12" evidence="3">
    <location>
        <begin position="65"/>
        <end position="161"/>
    </location>
</feature>
<sequence>MTDTPKPTSPIEAEVLATLRAAQDVGTDSTELAGQVTGFDLGYHFSPQRLGLLAPLRLRPGLRAVEVGCASGALTRALGEAGLRVLGVESGAELAAAARERCRDLSTVEVVRAEAEAALAERDPFDLALLAGQLERATASPGGPRALLGTVADALAEQGVLVLAVDNQFGLGHLLGQSQGREGQPWLGLTVFPGAAATPRSWTRNALSAMLAEAGLVAQRWMLPYPDYRLPRVVVDMALLERPDAPEVVDKLVRDPLLGAFGGAPGVLPGRPLHRLALAEGIAADVAPSFLVLAARSAEAIEALTDPGLAWLVSAARRPPWRRTRRLTRSLALETVTGGGGADESWLRQQVDDQEPWVPGRPLDGELLSALHREDESELGRLLGLWRDTCLAEARPLSESDQRHPYLPGRPDVAVLPPDYLDVHPGNVMIGVDGSTRRVDLEWRAGTGVDAELAMARGLLEFAREVHHSGAAHPWPADSTLGDLLRRLAEAAGLGPVVDQRWAELVAAEAALQELVTGVPAARVASSIEAGVGVPGRPRLWELNGGVPALHDSALRLPDTETELTALRDEAVRHQRKADELLADEQRRRQEVDHELSVARAELARLDRRLGLAFAELAKATEENQWHLHLATEARAEAERARAEADQLRIEAARNTDQLMGRLRRIRTRLDALEHSSLVRTGHRYLWPAARAARGVRDLALGRAGDEPDGILRRASRIAPGLASVLGRRVRRVANRDAGLRHSVEMPTGPVVVGRGQVVELEGWVTHDQLPVRSVSVVAGGQEHRATLGHPRPDVVNALGAIGLRVPAGSGIRARLSIPAVTSPTTLPLALRVELSDGWVATRPLPALKLEPASRTPAVRVEWPHEGPRVAICLATYRPDRRFLSEQIASLRAQTHQNWVCVLGDDASGPDTLALLRELTEDDDRFVVVGHERNVGFYRNFERVLQLVPTDAELVALCDQDDVWDPDKLAVLLEQFADEDVQLAYCDMRLVDEHGEMTAPSFWGTRSNQWTDVSSLLLLNRITGAASLFRADLLREQVLPFPPGTPSAFHDQWIAASALVAGRIAFVGRALQSYRQHANNVTGQRDDRLDDGLPGLLGLIGVGLGADAGLGADKQAELEAVVEYELRRVAQFAETLLLRRGNRIADDVRAELRKLADVEHRLLPLVELAARTEVPLPYRTRARPENSGAERRLLVAALRWRAQRGKRTALPPPAQDALD</sequence>
<feature type="coiled-coil region" evidence="1">
    <location>
        <begin position="557"/>
        <end position="658"/>
    </location>
</feature>
<dbReference type="STRING" id="2017.SAMN05444320_101692"/>
<dbReference type="InterPro" id="IPR013217">
    <property type="entry name" value="Methyltransf_12"/>
</dbReference>
<evidence type="ECO:0000259" key="3">
    <source>
        <dbReference type="Pfam" id="PF08242"/>
    </source>
</evidence>
<feature type="domain" description="Glycosyltransferase 2-like" evidence="2">
    <location>
        <begin position="874"/>
        <end position="995"/>
    </location>
</feature>
<evidence type="ECO:0000313" key="4">
    <source>
        <dbReference type="EMBL" id="SHE65639.1"/>
    </source>
</evidence>
<dbReference type="RefSeq" id="WP_073479804.1">
    <property type="nucleotide sequence ID" value="NZ_FQVN01000001.1"/>
</dbReference>
<dbReference type="SUPFAM" id="SSF53335">
    <property type="entry name" value="S-adenosyl-L-methionine-dependent methyltransferases"/>
    <property type="match status" value="1"/>
</dbReference>
<evidence type="ECO:0000256" key="1">
    <source>
        <dbReference type="SAM" id="Coils"/>
    </source>
</evidence>
<dbReference type="GO" id="GO:0016758">
    <property type="term" value="F:hexosyltransferase activity"/>
    <property type="evidence" value="ECO:0007669"/>
    <property type="project" value="UniProtKB-ARBA"/>
</dbReference>
<dbReference type="InterPro" id="IPR029044">
    <property type="entry name" value="Nucleotide-diphossugar_trans"/>
</dbReference>
<reference evidence="4 5" key="1">
    <citation type="submission" date="2016-11" db="EMBL/GenBank/DDBJ databases">
        <authorList>
            <person name="Jaros S."/>
            <person name="Januszkiewicz K."/>
            <person name="Wedrychowicz H."/>
        </authorList>
    </citation>
    <scope>NUCLEOTIDE SEQUENCE [LARGE SCALE GENOMIC DNA]</scope>
    <source>
        <strain evidence="4 5">DSM 44523</strain>
    </source>
</reference>
<gene>
    <name evidence="4" type="ORF">SAMN05444320_101692</name>
</gene>
<keyword evidence="5" id="KW-1185">Reference proteome</keyword>
<dbReference type="GO" id="GO:0032259">
    <property type="term" value="P:methylation"/>
    <property type="evidence" value="ECO:0007669"/>
    <property type="project" value="UniProtKB-KW"/>
</dbReference>
<dbReference type="Pfam" id="PF08242">
    <property type="entry name" value="Methyltransf_12"/>
    <property type="match status" value="1"/>
</dbReference>
<dbReference type="InterPro" id="IPR029063">
    <property type="entry name" value="SAM-dependent_MTases_sf"/>
</dbReference>
<proteinExistence type="predicted"/>
<dbReference type="Gene3D" id="3.90.550.10">
    <property type="entry name" value="Spore Coat Polysaccharide Biosynthesis Protein SpsA, Chain A"/>
    <property type="match status" value="1"/>
</dbReference>
<dbReference type="EMBL" id="FQVN01000001">
    <property type="protein sequence ID" value="SHE65639.1"/>
    <property type="molecule type" value="Genomic_DNA"/>
</dbReference>